<evidence type="ECO:0000256" key="5">
    <source>
        <dbReference type="ARBA" id="ARBA00023136"/>
    </source>
</evidence>
<feature type="transmembrane region" description="Helical" evidence="7">
    <location>
        <begin position="414"/>
        <end position="437"/>
    </location>
</feature>
<dbReference type="GO" id="GO:0016020">
    <property type="term" value="C:membrane"/>
    <property type="evidence" value="ECO:0007669"/>
    <property type="project" value="UniProtKB-SubCell"/>
</dbReference>
<feature type="transmembrane region" description="Helical" evidence="7">
    <location>
        <begin position="682"/>
        <end position="702"/>
    </location>
</feature>
<evidence type="ECO:0000256" key="1">
    <source>
        <dbReference type="ARBA" id="ARBA00004370"/>
    </source>
</evidence>
<accession>A0A0S4JE04</accession>
<feature type="chain" id="PRO_5006622274" evidence="8">
    <location>
        <begin position="26"/>
        <end position="877"/>
    </location>
</feature>
<organism evidence="9 10">
    <name type="scientific">Bodo saltans</name>
    <name type="common">Flagellated protozoan</name>
    <dbReference type="NCBI Taxonomy" id="75058"/>
    <lineage>
        <taxon>Eukaryota</taxon>
        <taxon>Discoba</taxon>
        <taxon>Euglenozoa</taxon>
        <taxon>Kinetoplastea</taxon>
        <taxon>Metakinetoplastina</taxon>
        <taxon>Eubodonida</taxon>
        <taxon>Bodonidae</taxon>
        <taxon>Bodo</taxon>
    </lineage>
</organism>
<feature type="transmembrane region" description="Helical" evidence="7">
    <location>
        <begin position="656"/>
        <end position="676"/>
    </location>
</feature>
<evidence type="ECO:0000256" key="7">
    <source>
        <dbReference type="SAM" id="Phobius"/>
    </source>
</evidence>
<proteinExistence type="predicted"/>
<evidence type="ECO:0000256" key="8">
    <source>
        <dbReference type="SAM" id="SignalP"/>
    </source>
</evidence>
<dbReference type="Pfam" id="PF00560">
    <property type="entry name" value="LRR_1"/>
    <property type="match status" value="1"/>
</dbReference>
<keyword evidence="5 7" id="KW-0472">Membrane</keyword>
<keyword evidence="10" id="KW-1185">Reference proteome</keyword>
<feature type="transmembrane region" description="Helical" evidence="7">
    <location>
        <begin position="570"/>
        <end position="595"/>
    </location>
</feature>
<dbReference type="PANTHER" id="PTHR48063">
    <property type="entry name" value="LRR RECEPTOR-LIKE KINASE"/>
    <property type="match status" value="1"/>
</dbReference>
<dbReference type="Gene3D" id="3.80.10.10">
    <property type="entry name" value="Ribonuclease Inhibitor"/>
    <property type="match status" value="2"/>
</dbReference>
<feature type="signal peptide" evidence="8">
    <location>
        <begin position="1"/>
        <end position="25"/>
    </location>
</feature>
<feature type="transmembrane region" description="Helical" evidence="7">
    <location>
        <begin position="458"/>
        <end position="482"/>
    </location>
</feature>
<dbReference type="InterPro" id="IPR032675">
    <property type="entry name" value="LRR_dom_sf"/>
</dbReference>
<gene>
    <name evidence="9" type="ORF">BSAL_22960</name>
</gene>
<feature type="transmembrane region" description="Helical" evidence="7">
    <location>
        <begin position="743"/>
        <end position="760"/>
    </location>
</feature>
<dbReference type="EMBL" id="CYKH01001761">
    <property type="protein sequence ID" value="CUG89707.1"/>
    <property type="molecule type" value="Genomic_DNA"/>
</dbReference>
<evidence type="ECO:0000256" key="2">
    <source>
        <dbReference type="ARBA" id="ARBA00022692"/>
    </source>
</evidence>
<evidence type="ECO:0000313" key="10">
    <source>
        <dbReference type="Proteomes" id="UP000051952"/>
    </source>
</evidence>
<keyword evidence="2 7" id="KW-0812">Transmembrane</keyword>
<name>A0A0S4JE04_BODSA</name>
<dbReference type="InterPro" id="IPR046956">
    <property type="entry name" value="RLP23-like"/>
</dbReference>
<evidence type="ECO:0000313" key="9">
    <source>
        <dbReference type="EMBL" id="CUG89707.1"/>
    </source>
</evidence>
<dbReference type="InterPro" id="IPR001611">
    <property type="entry name" value="Leu-rich_rpt"/>
</dbReference>
<evidence type="ECO:0000256" key="4">
    <source>
        <dbReference type="ARBA" id="ARBA00022989"/>
    </source>
</evidence>
<dbReference type="Proteomes" id="UP000051952">
    <property type="component" value="Unassembled WGS sequence"/>
</dbReference>
<reference evidence="10" key="1">
    <citation type="submission" date="2015-09" db="EMBL/GenBank/DDBJ databases">
        <authorList>
            <consortium name="Pathogen Informatics"/>
        </authorList>
    </citation>
    <scope>NUCLEOTIDE SEQUENCE [LARGE SCALE GENOMIC DNA]</scope>
    <source>
        <strain evidence="10">Lake Konstanz</strain>
    </source>
</reference>
<dbReference type="PANTHER" id="PTHR48063:SF112">
    <property type="entry name" value="RECEPTOR LIKE PROTEIN 30-LIKE"/>
    <property type="match status" value="1"/>
</dbReference>
<keyword evidence="4 7" id="KW-1133">Transmembrane helix</keyword>
<keyword evidence="6" id="KW-0325">Glycoprotein</keyword>
<sequence length="877" mass="94573">MPTRVSATTPVQILTILLLTGSALQLLPDTVSGTCSDSNAWTILEEFYNSTNGAHWTSPWNMSDTRNSLDGVTFDGNCVVTSIDLAGRNLSGTLPKSLGNFTSLTTFVVSHNLIRGTLPPQYSAWKSISQFLVANNSLSGTLPHEYMSWIKLGEFHIHQNEINGTLPSSLSNWTSIRFFSAFENKFTGTLPPEYSAWGRTRLNGLKEFSLHKNSLSGSLPPEYGSWADVNVLSLANNLLSGTIPNSWITMNLTSFLISYNNLTGSIPPELLLRPYLNVFAVSHNNLNGSIGDSTAQYLFAQNNSRLDGKSLKVSNCSSIFNPCAVAICSTQIQCPSISNLLFLCLGDGVEVPFDISKALGALRYFAGSCTQPPAPTVAPPLLLVPSPTITTPLPPYIVTPNVPPAYVPSFTPPAAFVAAISIIEPTGGVGLIALGASRCAPAAMKSSTSPGRVLLSPFYALGNSISVLGNLGLTVTIVMLHYTSVRVLMWKQLRNGQHEVSHKRGKNLSSSSNIANDIMSTVRFPHISFLCVVHLAKGVAFHGGQSLLSSITPNTTNDDFDESTTDTEDALALSAIAASTAALALIGLVISVVVVQVERRGVARKQLHFQTFRQAALHRIRWLPPWTLPTGMWFPEAARRRIGVLRGPIRNGCEHFAMLWSVVSVLSSLATGAVPGSAGGCIGLAVVQVVILGGACLVVVVYRPMRTPLGGWLVCATWVVEVCISLSLAVARSMNHTEAPVEATVVLSTLHTIIGVLRFAHRGALRWWERGLKPNDMTPAANCSPLTCNLTNSVNSDNRRLPKNENKRNKNNRGSRINLCQLMALSEDDHAKQTTHILSLGDSNLCGQHGDRNEVAVRLSTLITMCCERRAVGSVRY</sequence>
<protein>
    <submittedName>
        <fullName evidence="9">GP46-like surface antigen, putative</fullName>
    </submittedName>
</protein>
<comment type="subcellular location">
    <subcellularLocation>
        <location evidence="1">Membrane</location>
    </subcellularLocation>
</comment>
<feature type="transmembrane region" description="Helical" evidence="7">
    <location>
        <begin position="709"/>
        <end position="731"/>
    </location>
</feature>
<dbReference type="AlphaFoldDB" id="A0A0S4JE04"/>
<evidence type="ECO:0000256" key="3">
    <source>
        <dbReference type="ARBA" id="ARBA00022729"/>
    </source>
</evidence>
<keyword evidence="3 8" id="KW-0732">Signal</keyword>
<dbReference type="SUPFAM" id="SSF52058">
    <property type="entry name" value="L domain-like"/>
    <property type="match status" value="1"/>
</dbReference>
<dbReference type="VEuPathDB" id="TriTrypDB:BSAL_22960"/>
<evidence type="ECO:0000256" key="6">
    <source>
        <dbReference type="ARBA" id="ARBA00023180"/>
    </source>
</evidence>